<feature type="signal peptide" evidence="1">
    <location>
        <begin position="1"/>
        <end position="24"/>
    </location>
</feature>
<keyword evidence="1" id="KW-0732">Signal</keyword>
<dbReference type="RefSeq" id="WP_159791509.1">
    <property type="nucleotide sequence ID" value="NZ_WTYM01000022.1"/>
</dbReference>
<accession>A0A6I4SQU1</accession>
<dbReference type="EMBL" id="WTYM01000022">
    <property type="protein sequence ID" value="MXO58223.1"/>
    <property type="molecule type" value="Genomic_DNA"/>
</dbReference>
<proteinExistence type="predicted"/>
<keyword evidence="3" id="KW-1185">Reference proteome</keyword>
<organism evidence="2 3">
    <name type="scientific">Croceibacterium salegens</name>
    <dbReference type="NCBI Taxonomy" id="1737568"/>
    <lineage>
        <taxon>Bacteria</taxon>
        <taxon>Pseudomonadati</taxon>
        <taxon>Pseudomonadota</taxon>
        <taxon>Alphaproteobacteria</taxon>
        <taxon>Sphingomonadales</taxon>
        <taxon>Erythrobacteraceae</taxon>
        <taxon>Croceibacterium</taxon>
    </lineage>
</organism>
<sequence length="156" mass="16078">MTQLRLFAILVPAVLLAACGGSDAANESTAAAGSTAPGDLGDNAPYDGIAADETVKFTGTEPFWGGEVTGDTLTYTTPEDPEGATIAVQRFGGRGGLSYSGEYKAMPFTLGITPGDCSDGMSDRTYPFNATMEVEGQIRTGCAYTAKRSPSGAQEQ</sequence>
<evidence type="ECO:0000313" key="3">
    <source>
        <dbReference type="Proteomes" id="UP000433652"/>
    </source>
</evidence>
<comment type="caution">
    <text evidence="2">The sequence shown here is derived from an EMBL/GenBank/DDBJ whole genome shotgun (WGS) entry which is preliminary data.</text>
</comment>
<evidence type="ECO:0008006" key="4">
    <source>
        <dbReference type="Google" id="ProtNLM"/>
    </source>
</evidence>
<evidence type="ECO:0000313" key="2">
    <source>
        <dbReference type="EMBL" id="MXO58223.1"/>
    </source>
</evidence>
<reference evidence="2 3" key="1">
    <citation type="submission" date="2019-12" db="EMBL/GenBank/DDBJ databases">
        <title>Genomic-based taxomic classification of the family Erythrobacteraceae.</title>
        <authorList>
            <person name="Xu L."/>
        </authorList>
    </citation>
    <scope>NUCLEOTIDE SEQUENCE [LARGE SCALE GENOMIC DNA]</scope>
    <source>
        <strain evidence="2 3">MCCC 1K01500</strain>
    </source>
</reference>
<feature type="chain" id="PRO_5026290693" description="Lipoprotein" evidence="1">
    <location>
        <begin position="25"/>
        <end position="156"/>
    </location>
</feature>
<dbReference type="OrthoDB" id="5489750at2"/>
<evidence type="ECO:0000256" key="1">
    <source>
        <dbReference type="SAM" id="SignalP"/>
    </source>
</evidence>
<gene>
    <name evidence="2" type="ORF">GRI89_01510</name>
</gene>
<name>A0A6I4SQU1_9SPHN</name>
<dbReference type="AlphaFoldDB" id="A0A6I4SQU1"/>
<dbReference type="Proteomes" id="UP000433652">
    <property type="component" value="Unassembled WGS sequence"/>
</dbReference>
<protein>
    <recommendedName>
        <fullName evidence="4">Lipoprotein</fullName>
    </recommendedName>
</protein>
<dbReference type="PROSITE" id="PS51257">
    <property type="entry name" value="PROKAR_LIPOPROTEIN"/>
    <property type="match status" value="1"/>
</dbReference>